<gene>
    <name evidence="3" type="ORF">KSF_038470</name>
</gene>
<proteinExistence type="predicted"/>
<dbReference type="EMBL" id="BNJK01000001">
    <property type="protein sequence ID" value="GHO93799.1"/>
    <property type="molecule type" value="Genomic_DNA"/>
</dbReference>
<sequence>MDGTNFEQLAQEILTQKQHMDQLEAENGELRARIADLRAGRGLTLIISGIHFAVGDNPSPGAYLSETRR</sequence>
<feature type="domain" description="SAS-6 C-terminal coiled coil" evidence="2">
    <location>
        <begin position="5"/>
        <end position="36"/>
    </location>
</feature>
<comment type="caution">
    <text evidence="3">The sequence shown here is derived from an EMBL/GenBank/DDBJ whole genome shotgun (WGS) entry which is preliminary data.</text>
</comment>
<evidence type="ECO:0000313" key="3">
    <source>
        <dbReference type="EMBL" id="GHO93799.1"/>
    </source>
</evidence>
<reference evidence="3" key="1">
    <citation type="submission" date="2020-10" db="EMBL/GenBank/DDBJ databases">
        <title>Taxonomic study of unclassified bacteria belonging to the class Ktedonobacteria.</title>
        <authorList>
            <person name="Yabe S."/>
            <person name="Wang C.M."/>
            <person name="Zheng Y."/>
            <person name="Sakai Y."/>
            <person name="Cavaletti L."/>
            <person name="Monciardini P."/>
            <person name="Donadio S."/>
        </authorList>
    </citation>
    <scope>NUCLEOTIDE SEQUENCE</scope>
    <source>
        <strain evidence="3">ID150040</strain>
    </source>
</reference>
<accession>A0A8J3ILN0</accession>
<dbReference type="AlphaFoldDB" id="A0A8J3ILN0"/>
<dbReference type="RefSeq" id="WP_220204567.1">
    <property type="nucleotide sequence ID" value="NZ_BNJK01000001.1"/>
</dbReference>
<organism evidence="3 4">
    <name type="scientific">Reticulibacter mediterranei</name>
    <dbReference type="NCBI Taxonomy" id="2778369"/>
    <lineage>
        <taxon>Bacteria</taxon>
        <taxon>Bacillati</taxon>
        <taxon>Chloroflexota</taxon>
        <taxon>Ktedonobacteria</taxon>
        <taxon>Ktedonobacterales</taxon>
        <taxon>Reticulibacteraceae</taxon>
        <taxon>Reticulibacter</taxon>
    </lineage>
</organism>
<keyword evidence="1" id="KW-0175">Coiled coil</keyword>
<evidence type="ECO:0000256" key="1">
    <source>
        <dbReference type="SAM" id="Coils"/>
    </source>
</evidence>
<keyword evidence="4" id="KW-1185">Reference proteome</keyword>
<dbReference type="InterPro" id="IPR053997">
    <property type="entry name" value="SAS-6_C_CC"/>
</dbReference>
<protein>
    <recommendedName>
        <fullName evidence="2">SAS-6 C-terminal coiled coil domain-containing protein</fullName>
    </recommendedName>
</protein>
<evidence type="ECO:0000259" key="2">
    <source>
        <dbReference type="Pfam" id="PF22216"/>
    </source>
</evidence>
<feature type="coiled-coil region" evidence="1">
    <location>
        <begin position="6"/>
        <end position="40"/>
    </location>
</feature>
<dbReference type="Pfam" id="PF22216">
    <property type="entry name" value="Sas-6_C_CC"/>
    <property type="match status" value="1"/>
</dbReference>
<name>A0A8J3ILN0_9CHLR</name>
<evidence type="ECO:0000313" key="4">
    <source>
        <dbReference type="Proteomes" id="UP000597444"/>
    </source>
</evidence>
<dbReference type="Proteomes" id="UP000597444">
    <property type="component" value="Unassembled WGS sequence"/>
</dbReference>